<evidence type="ECO:0000256" key="1">
    <source>
        <dbReference type="SAM" id="MobiDB-lite"/>
    </source>
</evidence>
<dbReference type="InterPro" id="IPR011990">
    <property type="entry name" value="TPR-like_helical_dom_sf"/>
</dbReference>
<dbReference type="OrthoDB" id="414698at2759"/>
<sequence>MFDEVAMKPYERFYELERVRRDIGPSAEERREELCPTVKHDTDHGDPASHHSMPRATVYTLVKFIADVDLDYELQSHEAAFFLFMVDDAHKPAGDRFGRYPYRNAIEGRMSTQEELEWMEKTDYFAAASPDVARRMKEDIEAGRRTPLEDAENPSLDHASRIPADDLLSDARLEIAVRLEHGRSSSGSLGPCNSWEYQFET</sequence>
<evidence type="ECO:0000313" key="3">
    <source>
        <dbReference type="Proteomes" id="UP000078559"/>
    </source>
</evidence>
<dbReference type="EMBL" id="CM003100">
    <property type="protein sequence ID" value="KUI67327.1"/>
    <property type="molecule type" value="Genomic_DNA"/>
</dbReference>
<dbReference type="Pfam" id="PF06041">
    <property type="entry name" value="DUF924"/>
    <property type="match status" value="1"/>
</dbReference>
<protein>
    <submittedName>
        <fullName evidence="2">Uncharacterized protein</fullName>
    </submittedName>
</protein>
<accession>A0A194VTK5</accession>
<gene>
    <name evidence="2" type="ORF">VM1G_02913</name>
</gene>
<keyword evidence="3" id="KW-1185">Reference proteome</keyword>
<name>A0A194VTK5_CYTMA</name>
<proteinExistence type="predicted"/>
<dbReference type="SUPFAM" id="SSF48452">
    <property type="entry name" value="TPR-like"/>
    <property type="match status" value="1"/>
</dbReference>
<reference evidence="2" key="1">
    <citation type="submission" date="2014-12" db="EMBL/GenBank/DDBJ databases">
        <title>Genome Sequence of Valsa Canker Pathogens Uncovers a Specific Adaption of Colonization on Woody Bark.</title>
        <authorList>
            <person name="Yin Z."/>
            <person name="Liu H."/>
            <person name="Gao X."/>
            <person name="Li Z."/>
            <person name="Song N."/>
            <person name="Ke X."/>
            <person name="Dai Q."/>
            <person name="Wu Y."/>
            <person name="Sun Y."/>
            <person name="Xu J.-R."/>
            <person name="Kang Z.K."/>
            <person name="Wang L."/>
            <person name="Huang L."/>
        </authorList>
    </citation>
    <scope>NUCLEOTIDE SEQUENCE [LARGE SCALE GENOMIC DNA]</scope>
    <source>
        <strain evidence="2">03-8</strain>
    </source>
</reference>
<dbReference type="InterPro" id="IPR010323">
    <property type="entry name" value="DUF924"/>
</dbReference>
<dbReference type="Gene3D" id="1.25.40.10">
    <property type="entry name" value="Tetratricopeptide repeat domain"/>
    <property type="match status" value="1"/>
</dbReference>
<evidence type="ECO:0000313" key="2">
    <source>
        <dbReference type="EMBL" id="KUI67327.1"/>
    </source>
</evidence>
<dbReference type="AlphaFoldDB" id="A0A194VTK5"/>
<dbReference type="Proteomes" id="UP000078559">
    <property type="component" value="Chromosome 3"/>
</dbReference>
<organism evidence="2 3">
    <name type="scientific">Cytospora mali</name>
    <name type="common">Apple Valsa canker fungus</name>
    <name type="synonym">Valsa mali</name>
    <dbReference type="NCBI Taxonomy" id="578113"/>
    <lineage>
        <taxon>Eukaryota</taxon>
        <taxon>Fungi</taxon>
        <taxon>Dikarya</taxon>
        <taxon>Ascomycota</taxon>
        <taxon>Pezizomycotina</taxon>
        <taxon>Sordariomycetes</taxon>
        <taxon>Sordariomycetidae</taxon>
        <taxon>Diaporthales</taxon>
        <taxon>Cytosporaceae</taxon>
        <taxon>Cytospora</taxon>
    </lineage>
</organism>
<feature type="region of interest" description="Disordered" evidence="1">
    <location>
        <begin position="143"/>
        <end position="163"/>
    </location>
</feature>